<dbReference type="InterPro" id="IPR005135">
    <property type="entry name" value="Endo/exonuclease/phosphatase"/>
</dbReference>
<comment type="caution">
    <text evidence="4">The sequence shown here is derived from an EMBL/GenBank/DDBJ whole genome shotgun (WGS) entry which is preliminary data.</text>
</comment>
<dbReference type="AlphaFoldDB" id="A0A7W7RGI6"/>
<keyword evidence="4" id="KW-0255">Endonuclease</keyword>
<dbReference type="Gene3D" id="3.60.10.10">
    <property type="entry name" value="Endonuclease/exonuclease/phosphatase"/>
    <property type="match status" value="1"/>
</dbReference>
<dbReference type="Pfam" id="PF03372">
    <property type="entry name" value="Exo_endo_phos"/>
    <property type="match status" value="1"/>
</dbReference>
<evidence type="ECO:0000313" key="4">
    <source>
        <dbReference type="EMBL" id="MBB4931581.1"/>
    </source>
</evidence>
<dbReference type="SUPFAM" id="SSF56219">
    <property type="entry name" value="DNase I-like"/>
    <property type="match status" value="1"/>
</dbReference>
<sequence length="361" mass="38190">MADTQPDHGASFLEYSATIALVSTVAGAVLFSSASMGESVSNGIKRAIDCVVHIDRDCAVGSPEDGDAAAEDPSGAGPGNGDDDTLPVIDDGRAPGEYQIGSFNMAGGNADEYDPDTSAEALINSLEDRLPGVVAVQEACESDMDEVDSSMENYTTVFQQVEKVDSESGGRSGASCKEVDSPFGNALVVRDDMGFDTENEEVHELSPEDEVTEMRQMVCVTSETQQMAACTVHLTSGNGKEKDAIREEETAEVQRILAEEYGDYTVILGGDLNADPGSAATNNLYHEDYGDDAQGSLIDASGECGHELSSGCREGEGTLGSEKIDYVFVSDDVEVQGTHTGDPHHSDHDLVWSDVYIDPDS</sequence>
<accession>A0A7W7RGI6</accession>
<protein>
    <submittedName>
        <fullName evidence="4">Endonuclease/exonuclease/phosphatase family metal-dependent hydrolase</fullName>
    </submittedName>
</protein>
<evidence type="ECO:0000259" key="3">
    <source>
        <dbReference type="Pfam" id="PF03372"/>
    </source>
</evidence>
<evidence type="ECO:0000256" key="1">
    <source>
        <dbReference type="SAM" id="MobiDB-lite"/>
    </source>
</evidence>
<proteinExistence type="predicted"/>
<keyword evidence="5" id="KW-1185">Reference proteome</keyword>
<gene>
    <name evidence="4" type="ORF">F4561_002401</name>
</gene>
<dbReference type="Proteomes" id="UP000523007">
    <property type="component" value="Unassembled WGS sequence"/>
</dbReference>
<dbReference type="RefSeq" id="WP_184577950.1">
    <property type="nucleotide sequence ID" value="NZ_JACHJT010000001.1"/>
</dbReference>
<keyword evidence="2" id="KW-1133">Transmembrane helix</keyword>
<organism evidence="4 5">
    <name type="scientific">Lipingzhangella halophila</name>
    <dbReference type="NCBI Taxonomy" id="1783352"/>
    <lineage>
        <taxon>Bacteria</taxon>
        <taxon>Bacillati</taxon>
        <taxon>Actinomycetota</taxon>
        <taxon>Actinomycetes</taxon>
        <taxon>Streptosporangiales</taxon>
        <taxon>Nocardiopsidaceae</taxon>
        <taxon>Lipingzhangella</taxon>
    </lineage>
</organism>
<dbReference type="GO" id="GO:0004527">
    <property type="term" value="F:exonuclease activity"/>
    <property type="evidence" value="ECO:0007669"/>
    <property type="project" value="UniProtKB-KW"/>
</dbReference>
<dbReference type="InterPro" id="IPR036691">
    <property type="entry name" value="Endo/exonu/phosph_ase_sf"/>
</dbReference>
<reference evidence="4 5" key="1">
    <citation type="submission" date="2020-08" db="EMBL/GenBank/DDBJ databases">
        <title>Sequencing the genomes of 1000 actinobacteria strains.</title>
        <authorList>
            <person name="Klenk H.-P."/>
        </authorList>
    </citation>
    <scope>NUCLEOTIDE SEQUENCE [LARGE SCALE GENOMIC DNA]</scope>
    <source>
        <strain evidence="4 5">DSM 102030</strain>
    </source>
</reference>
<name>A0A7W7RGI6_9ACTN</name>
<keyword evidence="4" id="KW-0540">Nuclease</keyword>
<dbReference type="EMBL" id="JACHJT010000001">
    <property type="protein sequence ID" value="MBB4931581.1"/>
    <property type="molecule type" value="Genomic_DNA"/>
</dbReference>
<keyword evidence="2" id="KW-0812">Transmembrane</keyword>
<dbReference type="GO" id="GO:0004519">
    <property type="term" value="F:endonuclease activity"/>
    <property type="evidence" value="ECO:0007669"/>
    <property type="project" value="UniProtKB-KW"/>
</dbReference>
<keyword evidence="2" id="KW-0472">Membrane</keyword>
<evidence type="ECO:0000313" key="5">
    <source>
        <dbReference type="Proteomes" id="UP000523007"/>
    </source>
</evidence>
<feature type="region of interest" description="Disordered" evidence="1">
    <location>
        <begin position="62"/>
        <end position="94"/>
    </location>
</feature>
<feature type="domain" description="Endonuclease/exonuclease/phosphatase" evidence="3">
    <location>
        <begin position="101"/>
        <end position="348"/>
    </location>
</feature>
<evidence type="ECO:0000256" key="2">
    <source>
        <dbReference type="SAM" id="Phobius"/>
    </source>
</evidence>
<keyword evidence="4" id="KW-0269">Exonuclease</keyword>
<feature type="transmembrane region" description="Helical" evidence="2">
    <location>
        <begin position="12"/>
        <end position="31"/>
    </location>
</feature>
<keyword evidence="4" id="KW-0378">Hydrolase</keyword>